<dbReference type="PANTHER" id="PTHR46033:SF8">
    <property type="entry name" value="PROTEIN MAINTENANCE OF MERISTEMS-LIKE"/>
    <property type="match status" value="1"/>
</dbReference>
<dbReference type="PANTHER" id="PTHR46033">
    <property type="entry name" value="PROTEIN MAIN-LIKE 2"/>
    <property type="match status" value="1"/>
</dbReference>
<proteinExistence type="predicted"/>
<dbReference type="Proteomes" id="UP000289738">
    <property type="component" value="Chromosome B06"/>
</dbReference>
<evidence type="ECO:0000313" key="2">
    <source>
        <dbReference type="EMBL" id="RYR01165.1"/>
    </source>
</evidence>
<organism evidence="2 3">
    <name type="scientific">Arachis hypogaea</name>
    <name type="common">Peanut</name>
    <dbReference type="NCBI Taxonomy" id="3818"/>
    <lineage>
        <taxon>Eukaryota</taxon>
        <taxon>Viridiplantae</taxon>
        <taxon>Streptophyta</taxon>
        <taxon>Embryophyta</taxon>
        <taxon>Tracheophyta</taxon>
        <taxon>Spermatophyta</taxon>
        <taxon>Magnoliopsida</taxon>
        <taxon>eudicotyledons</taxon>
        <taxon>Gunneridae</taxon>
        <taxon>Pentapetalae</taxon>
        <taxon>rosids</taxon>
        <taxon>fabids</taxon>
        <taxon>Fabales</taxon>
        <taxon>Fabaceae</taxon>
        <taxon>Papilionoideae</taxon>
        <taxon>50 kb inversion clade</taxon>
        <taxon>dalbergioids sensu lato</taxon>
        <taxon>Dalbergieae</taxon>
        <taxon>Pterocarpus clade</taxon>
        <taxon>Arachis</taxon>
    </lineage>
</organism>
<sequence length="260" mass="30790">MTDKSNNQVYLRWLSLLDYFERCRNLSWGSVVLAWTYDSVFSAAHRDTIDIAGCTPLVVSWIYHKFSQWCPPERHVLTYPMAVWPSKVGTSTNKESSDGVWRWISYSYMRRREWGTWMSVVPLIGFNIVEFHHVDRVKRQFGSKQPVLRAPVNVDRFLTTTGRDEDVRWPTRHEQWYDGWRARFQDGYRISIQLFTNYRPTHLLGQEVLDEPRLFDLSGDIQPTANQPRDVLHLPWDVPDCRQSVSEVRADTQRPTRREP</sequence>
<dbReference type="InterPro" id="IPR019557">
    <property type="entry name" value="AminoTfrase-like_pln_mobile"/>
</dbReference>
<evidence type="ECO:0000313" key="3">
    <source>
        <dbReference type="Proteomes" id="UP000289738"/>
    </source>
</evidence>
<evidence type="ECO:0000259" key="1">
    <source>
        <dbReference type="Pfam" id="PF10536"/>
    </source>
</evidence>
<name>A0A444YGV5_ARAHY</name>
<dbReference type="GO" id="GO:0010073">
    <property type="term" value="P:meristem maintenance"/>
    <property type="evidence" value="ECO:0007669"/>
    <property type="project" value="InterPro"/>
</dbReference>
<keyword evidence="3" id="KW-1185">Reference proteome</keyword>
<dbReference type="EMBL" id="SDMP01000016">
    <property type="protein sequence ID" value="RYR01165.1"/>
    <property type="molecule type" value="Genomic_DNA"/>
</dbReference>
<reference evidence="2 3" key="1">
    <citation type="submission" date="2019-01" db="EMBL/GenBank/DDBJ databases">
        <title>Sequencing of cultivated peanut Arachis hypogaea provides insights into genome evolution and oil improvement.</title>
        <authorList>
            <person name="Chen X."/>
        </authorList>
    </citation>
    <scope>NUCLEOTIDE SEQUENCE [LARGE SCALE GENOMIC DNA]</scope>
    <source>
        <strain evidence="3">cv. Fuhuasheng</strain>
        <tissue evidence="2">Leaves</tissue>
    </source>
</reference>
<dbReference type="InterPro" id="IPR044824">
    <property type="entry name" value="MAIN-like"/>
</dbReference>
<dbReference type="Pfam" id="PF10536">
    <property type="entry name" value="PMD"/>
    <property type="match status" value="1"/>
</dbReference>
<comment type="caution">
    <text evidence="2">The sequence shown here is derived from an EMBL/GenBank/DDBJ whole genome shotgun (WGS) entry which is preliminary data.</text>
</comment>
<gene>
    <name evidence="2" type="ORF">Ahy_B06g080011</name>
</gene>
<dbReference type="AlphaFoldDB" id="A0A444YGV5"/>
<protein>
    <recommendedName>
        <fullName evidence="1">Aminotransferase-like plant mobile domain-containing protein</fullName>
    </recommendedName>
</protein>
<accession>A0A444YGV5</accession>
<feature type="domain" description="Aminotransferase-like plant mobile" evidence="1">
    <location>
        <begin position="2"/>
        <end position="186"/>
    </location>
</feature>